<organism evidence="1">
    <name type="scientific">Rhizophagus irregularis (strain DAOM 181602 / DAOM 197198 / MUCL 43194)</name>
    <name type="common">Arbuscular mycorrhizal fungus</name>
    <name type="synonym">Glomus intraradices</name>
    <dbReference type="NCBI Taxonomy" id="747089"/>
    <lineage>
        <taxon>Eukaryota</taxon>
        <taxon>Fungi</taxon>
        <taxon>Fungi incertae sedis</taxon>
        <taxon>Mucoromycota</taxon>
        <taxon>Glomeromycotina</taxon>
        <taxon>Glomeromycetes</taxon>
        <taxon>Glomerales</taxon>
        <taxon>Glomeraceae</taxon>
        <taxon>Rhizophagus</taxon>
    </lineage>
</organism>
<sequence length="51" mass="6148">MTFVTNLQLTLKINHNVKRTLKDQHNVKAWMKNLDELGHFIIFEFFISFIL</sequence>
<evidence type="ECO:0000313" key="1">
    <source>
        <dbReference type="EMBL" id="ERZ95675.1"/>
    </source>
</evidence>
<gene>
    <name evidence="1" type="ORF">GLOINDRAFT_341110</name>
</gene>
<dbReference type="HOGENOM" id="CLU_3107642_0_0_1"/>
<dbReference type="AlphaFoldDB" id="U9SX01"/>
<proteinExistence type="predicted"/>
<reference evidence="1" key="1">
    <citation type="submission" date="2013-07" db="EMBL/GenBank/DDBJ databases">
        <title>The genome of an arbuscular mycorrhizal fungus provides insights into the evolution of the oldest plant symbiosis.</title>
        <authorList>
            <consortium name="DOE Joint Genome Institute"/>
            <person name="Tisserant E."/>
            <person name="Malbreil M."/>
            <person name="Kuo A."/>
            <person name="Kohler A."/>
            <person name="Symeonidi A."/>
            <person name="Balestrini R."/>
            <person name="Charron P."/>
            <person name="Duensing N."/>
            <person name="Frei-dit-Frey N."/>
            <person name="Gianinazzi-Pearson V."/>
            <person name="Gilbert B."/>
            <person name="Handa Y."/>
            <person name="Hijri M."/>
            <person name="Kaul R."/>
            <person name="Kawaguchi M."/>
            <person name="Krajinski F."/>
            <person name="Lammers P."/>
            <person name="Lapierre D."/>
            <person name="Masclaux F.G."/>
            <person name="Murat C."/>
            <person name="Morin E."/>
            <person name="Ndikumana S."/>
            <person name="Pagni M."/>
            <person name="Petitpierre D."/>
            <person name="Requena N."/>
            <person name="Rosikiewicz P."/>
            <person name="Riley R."/>
            <person name="Saito K."/>
            <person name="San Clemente H."/>
            <person name="Shapiro H."/>
            <person name="van Tuinen D."/>
            <person name="Becard G."/>
            <person name="Bonfante P."/>
            <person name="Paszkowski U."/>
            <person name="Shachar-Hill Y."/>
            <person name="Young J.P."/>
            <person name="Sanders I.R."/>
            <person name="Henrissat B."/>
            <person name="Rensing S.A."/>
            <person name="Grigoriev I.V."/>
            <person name="Corradi N."/>
            <person name="Roux C."/>
            <person name="Martin F."/>
        </authorList>
    </citation>
    <scope>NUCLEOTIDE SEQUENCE</scope>
    <source>
        <strain evidence="1">DAOM 197198</strain>
    </source>
</reference>
<accession>U9SX01</accession>
<name>U9SX01_RHIID</name>
<protein>
    <submittedName>
        <fullName evidence="1">Uncharacterized protein</fullName>
    </submittedName>
</protein>
<dbReference type="EMBL" id="KI301053">
    <property type="protein sequence ID" value="ERZ95675.1"/>
    <property type="molecule type" value="Genomic_DNA"/>
</dbReference>